<evidence type="ECO:0000256" key="1">
    <source>
        <dbReference type="SAM" id="SignalP"/>
    </source>
</evidence>
<dbReference type="InterPro" id="IPR029058">
    <property type="entry name" value="AB_hydrolase_fold"/>
</dbReference>
<dbReference type="KEGG" id="bcom:BAUCODRAFT_401010"/>
<feature type="chain" id="PRO_5004021526" description="Carboxylesterase type B domain-containing protein" evidence="1">
    <location>
        <begin position="18"/>
        <end position="239"/>
    </location>
</feature>
<protein>
    <recommendedName>
        <fullName evidence="2">Carboxylesterase type B domain-containing protein</fullName>
    </recommendedName>
</protein>
<dbReference type="InterPro" id="IPR002018">
    <property type="entry name" value="CarbesteraseB"/>
</dbReference>
<proteinExistence type="predicted"/>
<reference evidence="3 4" key="1">
    <citation type="journal article" date="2012" name="PLoS Pathog.">
        <title>Diverse lifestyles and strategies of plant pathogenesis encoded in the genomes of eighteen Dothideomycetes fungi.</title>
        <authorList>
            <person name="Ohm R.A."/>
            <person name="Feau N."/>
            <person name="Henrissat B."/>
            <person name="Schoch C.L."/>
            <person name="Horwitz B.A."/>
            <person name="Barry K.W."/>
            <person name="Condon B.J."/>
            <person name="Copeland A.C."/>
            <person name="Dhillon B."/>
            <person name="Glaser F."/>
            <person name="Hesse C.N."/>
            <person name="Kosti I."/>
            <person name="LaButti K."/>
            <person name="Lindquist E.A."/>
            <person name="Lucas S."/>
            <person name="Salamov A.A."/>
            <person name="Bradshaw R.E."/>
            <person name="Ciuffetti L."/>
            <person name="Hamelin R.C."/>
            <person name="Kema G.H.J."/>
            <person name="Lawrence C."/>
            <person name="Scott J.A."/>
            <person name="Spatafora J.W."/>
            <person name="Turgeon B.G."/>
            <person name="de Wit P.J.G.M."/>
            <person name="Zhong S."/>
            <person name="Goodwin S.B."/>
            <person name="Grigoriev I.V."/>
        </authorList>
    </citation>
    <scope>NUCLEOTIDE SEQUENCE [LARGE SCALE GENOMIC DNA]</scope>
    <source>
        <strain evidence="3 4">UAMH 10762</strain>
    </source>
</reference>
<dbReference type="Gene3D" id="3.40.50.1820">
    <property type="entry name" value="alpha/beta hydrolase"/>
    <property type="match status" value="1"/>
</dbReference>
<dbReference type="AlphaFoldDB" id="M2LXF1"/>
<dbReference type="Pfam" id="PF00135">
    <property type="entry name" value="COesterase"/>
    <property type="match status" value="1"/>
</dbReference>
<keyword evidence="4" id="KW-1185">Reference proteome</keyword>
<gene>
    <name evidence="3" type="ORF">BAUCODRAFT_401010</name>
</gene>
<dbReference type="STRING" id="717646.M2LXF1"/>
<dbReference type="RefSeq" id="XP_007674265.1">
    <property type="nucleotide sequence ID" value="XM_007676075.1"/>
</dbReference>
<evidence type="ECO:0000259" key="2">
    <source>
        <dbReference type="Pfam" id="PF00135"/>
    </source>
</evidence>
<accession>M2LXF1</accession>
<feature type="signal peptide" evidence="1">
    <location>
        <begin position="1"/>
        <end position="17"/>
    </location>
</feature>
<dbReference type="eggNOG" id="KOG1516">
    <property type="taxonomic scope" value="Eukaryota"/>
</dbReference>
<dbReference type="Proteomes" id="UP000011761">
    <property type="component" value="Unassembled WGS sequence"/>
</dbReference>
<sequence length="239" mass="23144">MTRLFALAALLCGSSLANIIPFWHGSDTGSNQPWGPWQWSTGVAAASVGATTTAAVSVAASSTSAVTGVAGSTSAVTGVAGSTPAASAATGSTSAASVVTSRTSAVSGATSGTSAASGSSARASTSSSAAAASVSCGYPGGGPTATIDVGVVIGTTTSLPAASASVNKFLGVPFAQSPPLRFAPAVPPAAFSAPINATAWKPACIQQFNYPLAAQQLTQMLYNTPAPVESEDCKPSRLA</sequence>
<dbReference type="OrthoDB" id="408631at2759"/>
<dbReference type="SUPFAM" id="SSF53474">
    <property type="entry name" value="alpha/beta-Hydrolases"/>
    <property type="match status" value="1"/>
</dbReference>
<dbReference type="EMBL" id="KB445552">
    <property type="protein sequence ID" value="EMC99377.1"/>
    <property type="molecule type" value="Genomic_DNA"/>
</dbReference>
<feature type="domain" description="Carboxylesterase type B" evidence="2">
    <location>
        <begin position="143"/>
        <end position="233"/>
    </location>
</feature>
<dbReference type="OMA" id="ANIIPFW"/>
<dbReference type="GeneID" id="19113947"/>
<dbReference type="PANTHER" id="PTHR43903">
    <property type="entry name" value="NEUROLIGIN"/>
    <property type="match status" value="1"/>
</dbReference>
<keyword evidence="1" id="KW-0732">Signal</keyword>
<dbReference type="HOGENOM" id="CLU_1160926_0_0_1"/>
<dbReference type="InterPro" id="IPR051093">
    <property type="entry name" value="Neuroligin/BSAL"/>
</dbReference>
<name>M2LXF1_BAUPA</name>
<evidence type="ECO:0000313" key="3">
    <source>
        <dbReference type="EMBL" id="EMC99377.1"/>
    </source>
</evidence>
<organism evidence="3 4">
    <name type="scientific">Baudoinia panamericana (strain UAMH 10762)</name>
    <name type="common">Angels' share fungus</name>
    <name type="synonym">Baudoinia compniacensis (strain UAMH 10762)</name>
    <dbReference type="NCBI Taxonomy" id="717646"/>
    <lineage>
        <taxon>Eukaryota</taxon>
        <taxon>Fungi</taxon>
        <taxon>Dikarya</taxon>
        <taxon>Ascomycota</taxon>
        <taxon>Pezizomycotina</taxon>
        <taxon>Dothideomycetes</taxon>
        <taxon>Dothideomycetidae</taxon>
        <taxon>Mycosphaerellales</taxon>
        <taxon>Teratosphaeriaceae</taxon>
        <taxon>Baudoinia</taxon>
    </lineage>
</organism>
<evidence type="ECO:0000313" key="4">
    <source>
        <dbReference type="Proteomes" id="UP000011761"/>
    </source>
</evidence>